<evidence type="ECO:0000313" key="1">
    <source>
        <dbReference type="EMBL" id="KAI5681444.1"/>
    </source>
</evidence>
<comment type="caution">
    <text evidence="1">The sequence shown here is derived from an EMBL/GenBank/DDBJ whole genome shotgun (WGS) entry which is preliminary data.</text>
</comment>
<organism evidence="1 2">
    <name type="scientific">Catharanthus roseus</name>
    <name type="common">Madagascar periwinkle</name>
    <name type="synonym">Vinca rosea</name>
    <dbReference type="NCBI Taxonomy" id="4058"/>
    <lineage>
        <taxon>Eukaryota</taxon>
        <taxon>Viridiplantae</taxon>
        <taxon>Streptophyta</taxon>
        <taxon>Embryophyta</taxon>
        <taxon>Tracheophyta</taxon>
        <taxon>Spermatophyta</taxon>
        <taxon>Magnoliopsida</taxon>
        <taxon>eudicotyledons</taxon>
        <taxon>Gunneridae</taxon>
        <taxon>Pentapetalae</taxon>
        <taxon>asterids</taxon>
        <taxon>lamiids</taxon>
        <taxon>Gentianales</taxon>
        <taxon>Apocynaceae</taxon>
        <taxon>Rauvolfioideae</taxon>
        <taxon>Vinceae</taxon>
        <taxon>Catharanthinae</taxon>
        <taxon>Catharanthus</taxon>
    </lineage>
</organism>
<keyword evidence="2" id="KW-1185">Reference proteome</keyword>
<proteinExistence type="predicted"/>
<sequence length="235" mass="25541">MVQGNKKKRAHPETSTGPATTSTPPVSASIPSKTSASPIMTSTPLTSASISLGTSASPVVTSIPLETLALFPQFPYSSLAPISTPSSSSSTAGTSLRPVPSSLARPPMPQVQSVVDSRILILPTVDSFNKQLARAKLIIEIIKEHFVEAHASFGRILDKIKNMWYTEFGLEWGTTAQYTSLYDVWSSDTFKKNREVVQRNYLQGYGSQELFIERELKANAEGLHIETGLPMPTDE</sequence>
<reference evidence="2" key="1">
    <citation type="journal article" date="2023" name="Nat. Plants">
        <title>Single-cell RNA sequencing provides a high-resolution roadmap for understanding the multicellular compartmentation of specialized metabolism.</title>
        <authorList>
            <person name="Sun S."/>
            <person name="Shen X."/>
            <person name="Li Y."/>
            <person name="Li Y."/>
            <person name="Wang S."/>
            <person name="Li R."/>
            <person name="Zhang H."/>
            <person name="Shen G."/>
            <person name="Guo B."/>
            <person name="Wei J."/>
            <person name="Xu J."/>
            <person name="St-Pierre B."/>
            <person name="Chen S."/>
            <person name="Sun C."/>
        </authorList>
    </citation>
    <scope>NUCLEOTIDE SEQUENCE [LARGE SCALE GENOMIC DNA]</scope>
</reference>
<name>A0ACC0C966_CATRO</name>
<dbReference type="EMBL" id="CM044701">
    <property type="protein sequence ID" value="KAI5681444.1"/>
    <property type="molecule type" value="Genomic_DNA"/>
</dbReference>
<protein>
    <submittedName>
        <fullName evidence="1">Uncharacterized protein</fullName>
    </submittedName>
</protein>
<gene>
    <name evidence="1" type="ORF">M9H77_02672</name>
</gene>
<evidence type="ECO:0000313" key="2">
    <source>
        <dbReference type="Proteomes" id="UP001060085"/>
    </source>
</evidence>
<dbReference type="Proteomes" id="UP001060085">
    <property type="component" value="Linkage Group LG01"/>
</dbReference>
<accession>A0ACC0C966</accession>